<evidence type="ECO:0000256" key="1">
    <source>
        <dbReference type="SAM" id="Phobius"/>
    </source>
</evidence>
<sequence>MFSWWLVVARCYLITYLLLTYYLLPFTFPSPLSSLANITLPHSEFLVL</sequence>
<reference evidence="2 3" key="1">
    <citation type="submission" date="2019-01" db="EMBL/GenBank/DDBJ databases">
        <authorList>
            <person name="Brito A."/>
        </authorList>
    </citation>
    <scope>NUCLEOTIDE SEQUENCE [LARGE SCALE GENOMIC DNA]</scope>
    <source>
        <strain evidence="2">1</strain>
    </source>
</reference>
<dbReference type="Proteomes" id="UP000320055">
    <property type="component" value="Unassembled WGS sequence"/>
</dbReference>
<accession>A0A563VUM7</accession>
<organism evidence="2 3">
    <name type="scientific">Hyella patelloides LEGE 07179</name>
    <dbReference type="NCBI Taxonomy" id="945734"/>
    <lineage>
        <taxon>Bacteria</taxon>
        <taxon>Bacillati</taxon>
        <taxon>Cyanobacteriota</taxon>
        <taxon>Cyanophyceae</taxon>
        <taxon>Pleurocapsales</taxon>
        <taxon>Hyellaceae</taxon>
        <taxon>Hyella</taxon>
    </lineage>
</organism>
<feature type="transmembrane region" description="Helical" evidence="1">
    <location>
        <begin position="6"/>
        <end position="24"/>
    </location>
</feature>
<dbReference type="EMBL" id="CAACVJ010000235">
    <property type="protein sequence ID" value="VEP15108.1"/>
    <property type="molecule type" value="Genomic_DNA"/>
</dbReference>
<evidence type="ECO:0000313" key="3">
    <source>
        <dbReference type="Proteomes" id="UP000320055"/>
    </source>
</evidence>
<dbReference type="AlphaFoldDB" id="A0A563VUM7"/>
<keyword evidence="1" id="KW-0812">Transmembrane</keyword>
<evidence type="ECO:0000313" key="2">
    <source>
        <dbReference type="EMBL" id="VEP15108.1"/>
    </source>
</evidence>
<keyword evidence="3" id="KW-1185">Reference proteome</keyword>
<protein>
    <submittedName>
        <fullName evidence="2">Uncharacterized protein</fullName>
    </submittedName>
</protein>
<keyword evidence="1" id="KW-1133">Transmembrane helix</keyword>
<name>A0A563VUM7_9CYAN</name>
<gene>
    <name evidence="2" type="ORF">H1P_310009</name>
</gene>
<keyword evidence="1" id="KW-0472">Membrane</keyword>
<proteinExistence type="predicted"/>